<dbReference type="PANTHER" id="PTHR44942:SF4">
    <property type="entry name" value="METHYLTRANSFERASE TYPE 11 DOMAIN-CONTAINING PROTEIN"/>
    <property type="match status" value="1"/>
</dbReference>
<dbReference type="Gene3D" id="3.40.50.150">
    <property type="entry name" value="Vaccinia Virus protein VP39"/>
    <property type="match status" value="1"/>
</dbReference>
<dbReference type="CDD" id="cd02440">
    <property type="entry name" value="AdoMet_MTases"/>
    <property type="match status" value="1"/>
</dbReference>
<evidence type="ECO:0000256" key="2">
    <source>
        <dbReference type="ARBA" id="ARBA00022679"/>
    </source>
</evidence>
<dbReference type="InterPro" id="IPR051052">
    <property type="entry name" value="Diverse_substrate_MTase"/>
</dbReference>
<keyword evidence="1 5" id="KW-0489">Methyltransferase</keyword>
<feature type="compositionally biased region" description="Basic and acidic residues" evidence="3">
    <location>
        <begin position="435"/>
        <end position="449"/>
    </location>
</feature>
<evidence type="ECO:0000313" key="6">
    <source>
        <dbReference type="Proteomes" id="UP001330812"/>
    </source>
</evidence>
<keyword evidence="6" id="KW-1185">Reference proteome</keyword>
<dbReference type="SUPFAM" id="SSF53335">
    <property type="entry name" value="S-adenosyl-L-methionine-dependent methyltransferases"/>
    <property type="match status" value="1"/>
</dbReference>
<feature type="domain" description="Methyltransferase" evidence="4">
    <location>
        <begin position="46"/>
        <end position="137"/>
    </location>
</feature>
<evidence type="ECO:0000313" key="5">
    <source>
        <dbReference type="EMBL" id="WSE26334.1"/>
    </source>
</evidence>
<dbReference type="InterPro" id="IPR029063">
    <property type="entry name" value="SAM-dependent_MTases_sf"/>
</dbReference>
<dbReference type="PANTHER" id="PTHR44942">
    <property type="entry name" value="METHYLTRANSF_11 DOMAIN-CONTAINING PROTEIN"/>
    <property type="match status" value="1"/>
</dbReference>
<feature type="region of interest" description="Disordered" evidence="3">
    <location>
        <begin position="320"/>
        <end position="352"/>
    </location>
</feature>
<reference evidence="5 6" key="1">
    <citation type="journal article" date="2015" name="Int. J. Syst. Evol. Microbiol.">
        <title>Amycolatopsis rhabdoformis sp. nov., an actinomycete isolated from a tropical forest soil.</title>
        <authorList>
            <person name="Souza W.R."/>
            <person name="Silva R.E."/>
            <person name="Goodfellow M."/>
            <person name="Busarakam K."/>
            <person name="Figueiro F.S."/>
            <person name="Ferreira D."/>
            <person name="Rodrigues-Filho E."/>
            <person name="Moraes L.A.B."/>
            <person name="Zucchi T.D."/>
        </authorList>
    </citation>
    <scope>NUCLEOTIDE SEQUENCE [LARGE SCALE GENOMIC DNA]</scope>
    <source>
        <strain evidence="5 6">NCIMB 14900</strain>
    </source>
</reference>
<feature type="compositionally biased region" description="Low complexity" evidence="3">
    <location>
        <begin position="320"/>
        <end position="337"/>
    </location>
</feature>
<evidence type="ECO:0000259" key="4">
    <source>
        <dbReference type="Pfam" id="PF13649"/>
    </source>
</evidence>
<feature type="compositionally biased region" description="Basic and acidic residues" evidence="3">
    <location>
        <begin position="411"/>
        <end position="423"/>
    </location>
</feature>
<name>A0ABZ1HWW4_9PSEU</name>
<dbReference type="GO" id="GO:0032259">
    <property type="term" value="P:methylation"/>
    <property type="evidence" value="ECO:0007669"/>
    <property type="project" value="UniProtKB-KW"/>
</dbReference>
<evidence type="ECO:0000256" key="1">
    <source>
        <dbReference type="ARBA" id="ARBA00022603"/>
    </source>
</evidence>
<protein>
    <submittedName>
        <fullName evidence="5">Methyltransferase domain-containing protein</fullName>
    </submittedName>
</protein>
<dbReference type="Proteomes" id="UP001330812">
    <property type="component" value="Chromosome"/>
</dbReference>
<organism evidence="5 6">
    <name type="scientific">Amycolatopsis rhabdoformis</name>
    <dbReference type="NCBI Taxonomy" id="1448059"/>
    <lineage>
        <taxon>Bacteria</taxon>
        <taxon>Bacillati</taxon>
        <taxon>Actinomycetota</taxon>
        <taxon>Actinomycetes</taxon>
        <taxon>Pseudonocardiales</taxon>
        <taxon>Pseudonocardiaceae</taxon>
        <taxon>Amycolatopsis</taxon>
    </lineage>
</organism>
<evidence type="ECO:0000256" key="3">
    <source>
        <dbReference type="SAM" id="MobiDB-lite"/>
    </source>
</evidence>
<gene>
    <name evidence="5" type="ORF">VSH64_26010</name>
</gene>
<feature type="compositionally biased region" description="Low complexity" evidence="3">
    <location>
        <begin position="374"/>
        <end position="403"/>
    </location>
</feature>
<dbReference type="EMBL" id="CP142149">
    <property type="protein sequence ID" value="WSE26334.1"/>
    <property type="molecule type" value="Genomic_DNA"/>
</dbReference>
<keyword evidence="2" id="KW-0808">Transferase</keyword>
<dbReference type="InterPro" id="IPR041698">
    <property type="entry name" value="Methyltransf_25"/>
</dbReference>
<feature type="compositionally biased region" description="Basic and acidic residues" evidence="3">
    <location>
        <begin position="338"/>
        <end position="347"/>
    </location>
</feature>
<dbReference type="GO" id="GO:0008168">
    <property type="term" value="F:methyltransferase activity"/>
    <property type="evidence" value="ECO:0007669"/>
    <property type="project" value="UniProtKB-KW"/>
</dbReference>
<dbReference type="Pfam" id="PF13649">
    <property type="entry name" value="Methyltransf_25"/>
    <property type="match status" value="1"/>
</dbReference>
<feature type="region of interest" description="Disordered" evidence="3">
    <location>
        <begin position="374"/>
        <end position="449"/>
    </location>
</feature>
<dbReference type="RefSeq" id="WP_326565302.1">
    <property type="nucleotide sequence ID" value="NZ_CP142149.1"/>
</dbReference>
<proteinExistence type="predicted"/>
<accession>A0ABZ1HWW4</accession>
<sequence>MADWEWDESLYSGSATYYARGRVAYPPALAEALADVLGLDGSGRLLDIGCGPGSLTLLLAGHFASTIGLDADQSMLDEAARLATEAGLTTTSWVRARAEHLPAGLGTFRLVTFAQSFHWLDRPRVAAAVHTMLTPDGACAHIHATTHRGLATPSATDDATYRTLPAGAPSATRGTTDVATPGKARDAANAAARRAIGGATAPAVTGDAADRVLPAPADGAIDAAARAGTDAAVRSATGGATRPVVTGDATDRVLPASADGAIDTAARPATDAAVRSAIGGATAPVVTGDAADLVLPAPADGAIDAAALAGTDAAARSATGDAADAATRSTSRSCTDAAARDNGDAADRSAAGGTADAAAHGAADAAARRATRGSADVAARATTHSTAGAAARATTRSTADPAAHAAARGTADSHTEPAPRRAVPDTAQGATHTTAENRTHHAADPAPPHDEITALVHHYLGSTRRAGRGTLPQGTPGGETEIYRAAGFSGPESISVPGPTVIRDIDDIVASVFSLSSSAPHLFGARRSAFEGDLRRLLGAASSSGKFREQMREFVVDVWRP</sequence>